<keyword evidence="1" id="KW-0732">Signal</keyword>
<keyword evidence="3" id="KW-1185">Reference proteome</keyword>
<dbReference type="Proteomes" id="UP001317001">
    <property type="component" value="Chromosome"/>
</dbReference>
<proteinExistence type="predicted"/>
<sequence length="234" mass="27215">MKFKATFFMILLFSLTESAKSQAMQQYVLVETDHSFQDASGLPSNLVNMSMPEKIKTTGSEYVNESFSEATVNNGSQFFDLRYNNYTGYFEYKKSATETIIIAKEKNKEIQFKDGRKYVLKNIVEKKEQKPTYLLAVGNSSSAVKLFKEEIVTYIAYQEALNSYQEQKLPEYKWQKPLYFIEHENTITAVQKSKDIEKMFPAHAKEIKKFIKQKNIDFNSDDLILVQNYLNSIL</sequence>
<feature type="chain" id="PRO_5047194143" evidence="1">
    <location>
        <begin position="20"/>
        <end position="234"/>
    </location>
</feature>
<protein>
    <submittedName>
        <fullName evidence="2">Uncharacterized protein</fullName>
    </submittedName>
</protein>
<organism evidence="2 3">
    <name type="scientific">Paenimyroides aestuarii</name>
    <dbReference type="NCBI Taxonomy" id="2968490"/>
    <lineage>
        <taxon>Bacteria</taxon>
        <taxon>Pseudomonadati</taxon>
        <taxon>Bacteroidota</taxon>
        <taxon>Flavobacteriia</taxon>
        <taxon>Flavobacteriales</taxon>
        <taxon>Flavobacteriaceae</taxon>
        <taxon>Paenimyroides</taxon>
    </lineage>
</organism>
<evidence type="ECO:0000313" key="2">
    <source>
        <dbReference type="EMBL" id="UUV22190.1"/>
    </source>
</evidence>
<evidence type="ECO:0000256" key="1">
    <source>
        <dbReference type="SAM" id="SignalP"/>
    </source>
</evidence>
<name>A0ABY5NUC0_9FLAO</name>
<dbReference type="RefSeq" id="WP_257500107.1">
    <property type="nucleotide sequence ID" value="NZ_CP102382.1"/>
</dbReference>
<dbReference type="EMBL" id="CP102382">
    <property type="protein sequence ID" value="UUV22190.1"/>
    <property type="molecule type" value="Genomic_DNA"/>
</dbReference>
<feature type="signal peptide" evidence="1">
    <location>
        <begin position="1"/>
        <end position="19"/>
    </location>
</feature>
<accession>A0ABY5NUC0</accession>
<reference evidence="2 3" key="1">
    <citation type="submission" date="2022-08" db="EMBL/GenBank/DDBJ databases">
        <title>Myroides zhujiangensis sp. nov., a novel bacterium isolated from sediment in the Pearl River Estuary.</title>
        <authorList>
            <person name="Cui L."/>
        </authorList>
    </citation>
    <scope>NUCLEOTIDE SEQUENCE [LARGE SCALE GENOMIC DNA]</scope>
    <source>
        <strain evidence="2 3">SCSIO 72103</strain>
    </source>
</reference>
<gene>
    <name evidence="2" type="ORF">NPX36_03915</name>
</gene>
<evidence type="ECO:0000313" key="3">
    <source>
        <dbReference type="Proteomes" id="UP001317001"/>
    </source>
</evidence>